<evidence type="ECO:0000256" key="1">
    <source>
        <dbReference type="ARBA" id="ARBA00004976"/>
    </source>
</evidence>
<comment type="caution">
    <text evidence="3">The sequence shown here is derived from an EMBL/GenBank/DDBJ whole genome shotgun (WGS) entry which is preliminary data.</text>
</comment>
<reference evidence="3 4" key="1">
    <citation type="submission" date="2017-06" db="EMBL/GenBank/DDBJ databases">
        <title>Draft genome sequence of anaerobic fermentative bacterium Anaeromicrobium sediminis DY2726D isolated from West Pacific Ocean sediments.</title>
        <authorList>
            <person name="Zeng X."/>
        </authorList>
    </citation>
    <scope>NUCLEOTIDE SEQUENCE [LARGE SCALE GENOMIC DNA]</scope>
    <source>
        <strain evidence="3 4">DY2726D</strain>
    </source>
</reference>
<dbReference type="InterPro" id="IPR007685">
    <property type="entry name" value="RelA_SpoT"/>
</dbReference>
<dbReference type="AlphaFoldDB" id="A0A267MJS2"/>
<dbReference type="InterPro" id="IPR043519">
    <property type="entry name" value="NT_sf"/>
</dbReference>
<evidence type="ECO:0000259" key="2">
    <source>
        <dbReference type="SMART" id="SM00954"/>
    </source>
</evidence>
<dbReference type="PANTHER" id="PTHR41773">
    <property type="entry name" value="GTP PYROPHOSPHATASE-RELATED"/>
    <property type="match status" value="1"/>
</dbReference>
<gene>
    <name evidence="3" type="ORF">CCE28_12685</name>
</gene>
<dbReference type="SMART" id="SM00954">
    <property type="entry name" value="RelA_SpoT"/>
    <property type="match status" value="1"/>
</dbReference>
<dbReference type="GO" id="GO:0015970">
    <property type="term" value="P:guanosine tetraphosphate biosynthetic process"/>
    <property type="evidence" value="ECO:0007669"/>
    <property type="project" value="UniProtKB-UniPathway"/>
</dbReference>
<comment type="pathway">
    <text evidence="1">Purine metabolism; ppGpp biosynthesis; ppGpp from GTP: step 1/2.</text>
</comment>
<dbReference type="SUPFAM" id="SSF81301">
    <property type="entry name" value="Nucleotidyltransferase"/>
    <property type="match status" value="1"/>
</dbReference>
<dbReference type="UniPathway" id="UPA00908">
    <property type="reaction ID" value="UER00884"/>
</dbReference>
<sequence length="359" mass="42359">MMEIKSKKVEKYIEQYTDKREHYKKLSEIVKNIINEVLQEKLISYHSINNRAKEVNSFAEKIVRKGYKNPLIQMQDLSGIRIINYIEDDVKRTCDVIEELFKVEEKIDKSSGLTNNTFGYKSVHYVARLSDRRLELPEFKRYKDDVFEIQVRTLLQHTWAEIEHDRNYKFKGVLPKESNIKRRFALLAGLLEMADREFNAISKDLDMYAEATVNNIEKGDLDIELNSTSLREYMSIKFKEHINDNNIGKFQVNEENYNKVIKELKNIGVRTISELDKVMSKYYDNKLKDNISNNNLPGLLKTVLMIENTDEYFEKESKKFSFKQMSEKTYEILKNQGINVDKYLKKYSLNVGEENLGDS</sequence>
<proteinExistence type="predicted"/>
<dbReference type="Pfam" id="PF04607">
    <property type="entry name" value="RelA_SpoT"/>
    <property type="match status" value="1"/>
</dbReference>
<dbReference type="Proteomes" id="UP000216024">
    <property type="component" value="Unassembled WGS sequence"/>
</dbReference>
<dbReference type="Gene3D" id="1.10.287.860">
    <property type="entry name" value="Nucleotidyltransferase"/>
    <property type="match status" value="1"/>
</dbReference>
<protein>
    <recommendedName>
        <fullName evidence="2">RelA/SpoT domain-containing protein</fullName>
    </recommendedName>
</protein>
<evidence type="ECO:0000313" key="4">
    <source>
        <dbReference type="Proteomes" id="UP000216024"/>
    </source>
</evidence>
<name>A0A267MJS2_9FIRM</name>
<evidence type="ECO:0000313" key="3">
    <source>
        <dbReference type="EMBL" id="PAB59033.1"/>
    </source>
</evidence>
<dbReference type="CDD" id="cd05399">
    <property type="entry name" value="NT_Rel-Spo_like"/>
    <property type="match status" value="1"/>
</dbReference>
<organism evidence="3 4">
    <name type="scientific">Anaeromicrobium sediminis</name>
    <dbReference type="NCBI Taxonomy" id="1478221"/>
    <lineage>
        <taxon>Bacteria</taxon>
        <taxon>Bacillati</taxon>
        <taxon>Bacillota</taxon>
        <taxon>Clostridia</taxon>
        <taxon>Peptostreptococcales</taxon>
        <taxon>Thermotaleaceae</taxon>
        <taxon>Anaeromicrobium</taxon>
    </lineage>
</organism>
<accession>A0A267MJS2</accession>
<keyword evidence="4" id="KW-1185">Reference proteome</keyword>
<dbReference type="EMBL" id="NIBG01000010">
    <property type="protein sequence ID" value="PAB59033.1"/>
    <property type="molecule type" value="Genomic_DNA"/>
</dbReference>
<feature type="domain" description="RelA/SpoT" evidence="2">
    <location>
        <begin position="50"/>
        <end position="174"/>
    </location>
</feature>
<dbReference type="Gene3D" id="3.30.460.10">
    <property type="entry name" value="Beta Polymerase, domain 2"/>
    <property type="match status" value="1"/>
</dbReference>
<dbReference type="PANTHER" id="PTHR41773:SF1">
    <property type="entry name" value="RELA_SPOT DOMAIN-CONTAINING PROTEIN"/>
    <property type="match status" value="1"/>
</dbReference>